<feature type="transmembrane region" description="Helical" evidence="1">
    <location>
        <begin position="138"/>
        <end position="157"/>
    </location>
</feature>
<accession>A0ABP9FWL2</accession>
<organism evidence="2 3">
    <name type="scientific">Nesterenkonia rhizosphaerae</name>
    <dbReference type="NCBI Taxonomy" id="1348272"/>
    <lineage>
        <taxon>Bacteria</taxon>
        <taxon>Bacillati</taxon>
        <taxon>Actinomycetota</taxon>
        <taxon>Actinomycetes</taxon>
        <taxon>Micrococcales</taxon>
        <taxon>Micrococcaceae</taxon>
        <taxon>Nesterenkonia</taxon>
    </lineage>
</organism>
<evidence type="ECO:0000256" key="1">
    <source>
        <dbReference type="SAM" id="Phobius"/>
    </source>
</evidence>
<keyword evidence="1" id="KW-0812">Transmembrane</keyword>
<keyword evidence="1" id="KW-1133">Transmembrane helix</keyword>
<reference evidence="3" key="1">
    <citation type="journal article" date="2019" name="Int. J. Syst. Evol. Microbiol.">
        <title>The Global Catalogue of Microorganisms (GCM) 10K type strain sequencing project: providing services to taxonomists for standard genome sequencing and annotation.</title>
        <authorList>
            <consortium name="The Broad Institute Genomics Platform"/>
            <consortium name="The Broad Institute Genome Sequencing Center for Infectious Disease"/>
            <person name="Wu L."/>
            <person name="Ma J."/>
        </authorList>
    </citation>
    <scope>NUCLEOTIDE SEQUENCE [LARGE SCALE GENOMIC DNA]</scope>
    <source>
        <strain evidence="3">JCM 19129</strain>
    </source>
</reference>
<protein>
    <recommendedName>
        <fullName evidence="4">DUF4386 family protein</fullName>
    </recommendedName>
</protein>
<feature type="transmembrane region" description="Helical" evidence="1">
    <location>
        <begin position="192"/>
        <end position="208"/>
    </location>
</feature>
<feature type="transmembrane region" description="Helical" evidence="1">
    <location>
        <begin position="92"/>
        <end position="118"/>
    </location>
</feature>
<sequence>MRPHTAGPSSQDGRLAASFAILAGLAFAAFPLLRPWGDKEADGDGTVNTEAMAEAFADPLWVISHVSGMAGWALLAAAVIAAHTVHLSTKLLFTLGIAALLPFYGAETFGLHILGAAAQERDDLTLVTLEGSLRAEPTALALFGTGLLVAAVATILLARDTWASASIRWTGLPLAVLIALYLPQFFAPENLRITHGIMLGAACALWGIRQASDTRIDSNPTAG</sequence>
<feature type="transmembrane region" description="Helical" evidence="1">
    <location>
        <begin position="169"/>
        <end position="186"/>
    </location>
</feature>
<dbReference type="EMBL" id="BAABLW010000007">
    <property type="protein sequence ID" value="GAA4919509.1"/>
    <property type="molecule type" value="Genomic_DNA"/>
</dbReference>
<dbReference type="Proteomes" id="UP001500368">
    <property type="component" value="Unassembled WGS sequence"/>
</dbReference>
<gene>
    <name evidence="2" type="ORF">GCM10025790_14280</name>
</gene>
<comment type="caution">
    <text evidence="2">The sequence shown here is derived from an EMBL/GenBank/DDBJ whole genome shotgun (WGS) entry which is preliminary data.</text>
</comment>
<evidence type="ECO:0008006" key="4">
    <source>
        <dbReference type="Google" id="ProtNLM"/>
    </source>
</evidence>
<keyword evidence="1" id="KW-0472">Membrane</keyword>
<keyword evidence="3" id="KW-1185">Reference proteome</keyword>
<dbReference type="RefSeq" id="WP_345477374.1">
    <property type="nucleotide sequence ID" value="NZ_BAABLW010000007.1"/>
</dbReference>
<evidence type="ECO:0000313" key="2">
    <source>
        <dbReference type="EMBL" id="GAA4919509.1"/>
    </source>
</evidence>
<name>A0ABP9FWL2_9MICC</name>
<proteinExistence type="predicted"/>
<feature type="transmembrane region" description="Helical" evidence="1">
    <location>
        <begin position="60"/>
        <end position="80"/>
    </location>
</feature>
<evidence type="ECO:0000313" key="3">
    <source>
        <dbReference type="Proteomes" id="UP001500368"/>
    </source>
</evidence>
<feature type="transmembrane region" description="Helical" evidence="1">
    <location>
        <begin position="12"/>
        <end position="33"/>
    </location>
</feature>